<proteinExistence type="predicted"/>
<reference evidence="1 2" key="1">
    <citation type="submission" date="2014-03" db="EMBL/GenBank/DDBJ databases">
        <title>The genomes of two eusocial bee gut symbionts.</title>
        <authorList>
            <person name="Kwong W.K."/>
            <person name="Engel P."/>
            <person name="Koch H."/>
            <person name="Moran N.A."/>
        </authorList>
    </citation>
    <scope>NUCLEOTIDE SEQUENCE [LARGE SCALE GENOMIC DNA]</scope>
    <source>
        <strain evidence="2">wkB29</strain>
    </source>
</reference>
<dbReference type="EMBL" id="JFZV01000010">
    <property type="protein sequence ID" value="KDN14163.1"/>
    <property type="molecule type" value="Genomic_DNA"/>
</dbReference>
<gene>
    <name evidence="1" type="ORF">SALWKB29_1824</name>
</gene>
<comment type="caution">
    <text evidence="1">The sequence shown here is derived from an EMBL/GenBank/DDBJ whole genome shotgun (WGS) entry which is preliminary data.</text>
</comment>
<name>A0A836MNJ2_9NEIS</name>
<organism evidence="1 2">
    <name type="scientific">Snodgrassella communis</name>
    <dbReference type="NCBI Taxonomy" id="2946699"/>
    <lineage>
        <taxon>Bacteria</taxon>
        <taxon>Pseudomonadati</taxon>
        <taxon>Pseudomonadota</taxon>
        <taxon>Betaproteobacteria</taxon>
        <taxon>Neisseriales</taxon>
        <taxon>Neisseriaceae</taxon>
        <taxon>Snodgrassella</taxon>
    </lineage>
</organism>
<keyword evidence="2" id="KW-1185">Reference proteome</keyword>
<dbReference type="Proteomes" id="UP000027170">
    <property type="component" value="Unassembled WGS sequence"/>
</dbReference>
<evidence type="ECO:0000313" key="2">
    <source>
        <dbReference type="Proteomes" id="UP000027170"/>
    </source>
</evidence>
<protein>
    <submittedName>
        <fullName evidence="1">Uncharacterized protein</fullName>
    </submittedName>
</protein>
<dbReference type="AlphaFoldDB" id="A0A836MNJ2"/>
<evidence type="ECO:0000313" key="1">
    <source>
        <dbReference type="EMBL" id="KDN14163.1"/>
    </source>
</evidence>
<sequence length="39" mass="4211">MIKPDGSVVEATKAIIIKNPDGSTNILTTAYLKIIPQKK</sequence>
<accession>A0A836MNJ2</accession>